<evidence type="ECO:0000256" key="3">
    <source>
        <dbReference type="ARBA" id="ARBA00022964"/>
    </source>
</evidence>
<dbReference type="PANTHER" id="PTHR30468">
    <property type="entry name" value="ALPHA-KETOGLUTARATE-DEPENDENT SULFONATE DIOXYGENASE"/>
    <property type="match status" value="1"/>
</dbReference>
<dbReference type="GO" id="GO:0005737">
    <property type="term" value="C:cytoplasm"/>
    <property type="evidence" value="ECO:0007669"/>
    <property type="project" value="TreeGrafter"/>
</dbReference>
<comment type="similarity">
    <text evidence="1">Belongs to the TfdA dioxygenase family.</text>
</comment>
<keyword evidence="4" id="KW-0560">Oxidoreductase</keyword>
<dbReference type="InterPro" id="IPR003819">
    <property type="entry name" value="TauD/TfdA-like"/>
</dbReference>
<dbReference type="EMBL" id="GU568002">
    <property type="protein sequence ID" value="ADI22956.1"/>
    <property type="molecule type" value="Genomic_DNA"/>
</dbReference>
<dbReference type="GO" id="GO:0046872">
    <property type="term" value="F:metal ion binding"/>
    <property type="evidence" value="ECO:0007669"/>
    <property type="project" value="UniProtKB-KW"/>
</dbReference>
<evidence type="ECO:0000259" key="7">
    <source>
        <dbReference type="Pfam" id="PF02668"/>
    </source>
</evidence>
<dbReference type="SUPFAM" id="SSF51197">
    <property type="entry name" value="Clavaminate synthase-like"/>
    <property type="match status" value="1"/>
</dbReference>
<keyword evidence="2" id="KW-0479">Metal-binding</keyword>
<protein>
    <submittedName>
        <fullName evidence="8">Probable taurine catabolism dioxygenase</fullName>
    </submittedName>
</protein>
<keyword evidence="5" id="KW-0408">Iron</keyword>
<dbReference type="GO" id="GO:0000908">
    <property type="term" value="F:taurine dioxygenase activity"/>
    <property type="evidence" value="ECO:0007669"/>
    <property type="project" value="TreeGrafter"/>
</dbReference>
<evidence type="ECO:0000313" key="8">
    <source>
        <dbReference type="EMBL" id="ADI22956.1"/>
    </source>
</evidence>
<feature type="domain" description="TauD/TfdA-like" evidence="7">
    <location>
        <begin position="15"/>
        <end position="278"/>
    </location>
</feature>
<dbReference type="PANTHER" id="PTHR30468:SF1">
    <property type="entry name" value="ALPHA-KETOGLUTARATE-DEPENDENT SULFONATE DIOXYGENASE"/>
    <property type="match status" value="1"/>
</dbReference>
<dbReference type="Pfam" id="PF02668">
    <property type="entry name" value="TauD"/>
    <property type="match status" value="1"/>
</dbReference>
<dbReference type="InterPro" id="IPR051323">
    <property type="entry name" value="AtsK-like"/>
</dbReference>
<proteinExistence type="inferred from homology"/>
<dbReference type="InterPro" id="IPR042098">
    <property type="entry name" value="TauD-like_sf"/>
</dbReference>
<evidence type="ECO:0000256" key="5">
    <source>
        <dbReference type="ARBA" id="ARBA00023004"/>
    </source>
</evidence>
<accession>E7C682</accession>
<evidence type="ECO:0000256" key="4">
    <source>
        <dbReference type="ARBA" id="ARBA00023002"/>
    </source>
</evidence>
<evidence type="ECO:0000256" key="6">
    <source>
        <dbReference type="SAM" id="MobiDB-lite"/>
    </source>
</evidence>
<dbReference type="GO" id="GO:0006790">
    <property type="term" value="P:sulfur compound metabolic process"/>
    <property type="evidence" value="ECO:0007669"/>
    <property type="project" value="TreeGrafter"/>
</dbReference>
<sequence length="325" mass="37275">MADVLDKDFEKITLKKIGAYLGAEVSGADLSAEVDDVTFSEIHQAFVKNEVLVFRDLVISTDDQIRFGKMFGELTVHPFSPNSDKIPELIIFDNKEDNPPFGTDIWHSDETFRQCPPLGTCLRALDVPEVGGDTVFASMSAAYEGLSDRMKNFISGLEAIHDFKPFKQLFDDDDEGRKELQRFELMYPPVTHPIVRTHPVTGNKSIFVNPQFTIRVIGMNEIESRSLLTDLFDLAKIPEYQYRHHWYNNTMVLWDNRSVQHYAVHDYWPKRRHMERVTVEGDRPFSSDENVTLDVLKSRKSPQPDGTNVNYGGHSPKRQHTRNIG</sequence>
<reference evidence="8" key="1">
    <citation type="submission" date="2010-01" db="EMBL/GenBank/DDBJ databases">
        <title>Genome fragments of uncultured bacteria from the North Pacific subtropical Gyre.</title>
        <authorList>
            <person name="Pham V.D."/>
            <person name="Delong E.F."/>
        </authorList>
    </citation>
    <scope>NUCLEOTIDE SEQUENCE</scope>
</reference>
<evidence type="ECO:0000256" key="1">
    <source>
        <dbReference type="ARBA" id="ARBA00005896"/>
    </source>
</evidence>
<keyword evidence="3 8" id="KW-0223">Dioxygenase</keyword>
<name>E7C682_9BACT</name>
<dbReference type="Gene3D" id="3.60.130.10">
    <property type="entry name" value="Clavaminate synthase-like"/>
    <property type="match status" value="1"/>
</dbReference>
<dbReference type="AlphaFoldDB" id="E7C682"/>
<organism evidence="8">
    <name type="scientific">uncultured nuHF2 cluster bacterium HF0500_39O04</name>
    <dbReference type="NCBI Taxonomy" id="723590"/>
    <lineage>
        <taxon>Bacteria</taxon>
        <taxon>environmental samples</taxon>
    </lineage>
</organism>
<feature type="region of interest" description="Disordered" evidence="6">
    <location>
        <begin position="296"/>
        <end position="325"/>
    </location>
</feature>
<feature type="compositionally biased region" description="Basic residues" evidence="6">
    <location>
        <begin position="315"/>
        <end position="325"/>
    </location>
</feature>
<evidence type="ECO:0000256" key="2">
    <source>
        <dbReference type="ARBA" id="ARBA00022723"/>
    </source>
</evidence>